<name>A0A139SN36_9BACT</name>
<protein>
    <recommendedName>
        <fullName evidence="4">DUF983 domain-containing protein</fullName>
    </recommendedName>
</protein>
<dbReference type="STRING" id="1548207.AXK11_05120"/>
<evidence type="ECO:0000313" key="3">
    <source>
        <dbReference type="Proteomes" id="UP000070058"/>
    </source>
</evidence>
<dbReference type="OrthoDB" id="9799456at2"/>
<organism evidence="2 3">
    <name type="scientific">Cephaloticoccus primus</name>
    <dbReference type="NCBI Taxonomy" id="1548207"/>
    <lineage>
        <taxon>Bacteria</taxon>
        <taxon>Pseudomonadati</taxon>
        <taxon>Verrucomicrobiota</taxon>
        <taxon>Opitutia</taxon>
        <taxon>Opitutales</taxon>
        <taxon>Opitutaceae</taxon>
        <taxon>Cephaloticoccus</taxon>
    </lineage>
</organism>
<sequence>MDSPKVSRRQILIRGLTNRCPNCGAKTLFKKGSLFELNKSCSHCGVRLEREEGFFLGALTLSYAVTLFGYMLPLAILSFRGVFSWTATLILAGIGAIGIPVLLYRPSRSWWLGFYYFFLPTHLPANQRPLNEGEDEHT</sequence>
<feature type="transmembrane region" description="Helical" evidence="1">
    <location>
        <begin position="54"/>
        <end position="76"/>
    </location>
</feature>
<reference evidence="3" key="1">
    <citation type="submission" date="2016-02" db="EMBL/GenBank/DDBJ databases">
        <authorList>
            <person name="Sanders J.G."/>
            <person name="Lin J.Y."/>
            <person name="Wertz J.T."/>
            <person name="Russell J.A."/>
            <person name="Moreau C.S."/>
            <person name="Powell S."/>
        </authorList>
    </citation>
    <scope>NUCLEOTIDE SEQUENCE [LARGE SCALE GENOMIC DNA]</scope>
    <source>
        <strain evidence="3">CAG34</strain>
    </source>
</reference>
<accession>A0A139SN36</accession>
<comment type="caution">
    <text evidence="2">The sequence shown here is derived from an EMBL/GenBank/DDBJ whole genome shotgun (WGS) entry which is preliminary data.</text>
</comment>
<keyword evidence="1" id="KW-0812">Transmembrane</keyword>
<evidence type="ECO:0000313" key="2">
    <source>
        <dbReference type="EMBL" id="KXU35912.1"/>
    </source>
</evidence>
<dbReference type="Proteomes" id="UP000070058">
    <property type="component" value="Unassembled WGS sequence"/>
</dbReference>
<proteinExistence type="predicted"/>
<dbReference type="Pfam" id="PF06170">
    <property type="entry name" value="DUF983"/>
    <property type="match status" value="1"/>
</dbReference>
<dbReference type="EMBL" id="LSZQ01000041">
    <property type="protein sequence ID" value="KXU35912.1"/>
    <property type="molecule type" value="Genomic_DNA"/>
</dbReference>
<evidence type="ECO:0000256" key="1">
    <source>
        <dbReference type="SAM" id="Phobius"/>
    </source>
</evidence>
<keyword evidence="1" id="KW-0472">Membrane</keyword>
<feature type="transmembrane region" description="Helical" evidence="1">
    <location>
        <begin position="82"/>
        <end position="104"/>
    </location>
</feature>
<keyword evidence="3" id="KW-1185">Reference proteome</keyword>
<dbReference type="AlphaFoldDB" id="A0A139SN36"/>
<gene>
    <name evidence="2" type="ORF">AXK11_05120</name>
</gene>
<keyword evidence="1" id="KW-1133">Transmembrane helix</keyword>
<dbReference type="InterPro" id="IPR009325">
    <property type="entry name" value="DUF983"/>
</dbReference>
<dbReference type="RefSeq" id="WP_068629909.1">
    <property type="nucleotide sequence ID" value="NZ_LSZQ01000041.1"/>
</dbReference>
<evidence type="ECO:0008006" key="4">
    <source>
        <dbReference type="Google" id="ProtNLM"/>
    </source>
</evidence>